<dbReference type="SUPFAM" id="SSF52540">
    <property type="entry name" value="P-loop containing nucleoside triphosphate hydrolases"/>
    <property type="match status" value="1"/>
</dbReference>
<dbReference type="InterPro" id="IPR014016">
    <property type="entry name" value="UvrD-like_ATP-bd"/>
</dbReference>
<dbReference type="EMBL" id="BART01024100">
    <property type="protein sequence ID" value="GAH00597.1"/>
    <property type="molecule type" value="Genomic_DNA"/>
</dbReference>
<evidence type="ECO:0000256" key="3">
    <source>
        <dbReference type="ARBA" id="ARBA00022806"/>
    </source>
</evidence>
<evidence type="ECO:0000256" key="1">
    <source>
        <dbReference type="ARBA" id="ARBA00022741"/>
    </source>
</evidence>
<sequence>MEEFVFEFSDEAFVETLDDEDEPERTKEYNQVDFNTDLNEEQLEIVNNIQGPMLVIAGAGSGKTRTI</sequence>
<evidence type="ECO:0000256" key="2">
    <source>
        <dbReference type="ARBA" id="ARBA00022801"/>
    </source>
</evidence>
<reference evidence="6" key="1">
    <citation type="journal article" date="2014" name="Front. Microbiol.">
        <title>High frequency of phylogenetically diverse reductive dehalogenase-homologous genes in deep subseafloor sedimentary metagenomes.</title>
        <authorList>
            <person name="Kawai M."/>
            <person name="Futagami T."/>
            <person name="Toyoda A."/>
            <person name="Takaki Y."/>
            <person name="Nishi S."/>
            <person name="Hori S."/>
            <person name="Arai W."/>
            <person name="Tsubouchi T."/>
            <person name="Morono Y."/>
            <person name="Uchiyama I."/>
            <person name="Ito T."/>
            <person name="Fujiyama A."/>
            <person name="Inagaki F."/>
            <person name="Takami H."/>
        </authorList>
    </citation>
    <scope>NUCLEOTIDE SEQUENCE</scope>
    <source>
        <strain evidence="6">Expedition CK06-06</strain>
    </source>
</reference>
<keyword evidence="3" id="KW-0347">Helicase</keyword>
<comment type="caution">
    <text evidence="6">The sequence shown here is derived from an EMBL/GenBank/DDBJ whole genome shotgun (WGS) entry which is preliminary data.</text>
</comment>
<dbReference type="GO" id="GO:0005524">
    <property type="term" value="F:ATP binding"/>
    <property type="evidence" value="ECO:0007669"/>
    <property type="project" value="UniProtKB-KW"/>
</dbReference>
<feature type="non-terminal residue" evidence="6">
    <location>
        <position position="67"/>
    </location>
</feature>
<accession>X1C026</accession>
<proteinExistence type="predicted"/>
<dbReference type="Gene3D" id="3.40.50.300">
    <property type="entry name" value="P-loop containing nucleotide triphosphate hydrolases"/>
    <property type="match status" value="1"/>
</dbReference>
<protein>
    <recommendedName>
        <fullName evidence="5">UvrD-like helicase ATP-binding domain-containing protein</fullName>
    </recommendedName>
</protein>
<feature type="domain" description="UvrD-like helicase ATP-binding" evidence="5">
    <location>
        <begin position="38"/>
        <end position="67"/>
    </location>
</feature>
<evidence type="ECO:0000313" key="6">
    <source>
        <dbReference type="EMBL" id="GAH00597.1"/>
    </source>
</evidence>
<evidence type="ECO:0000259" key="5">
    <source>
        <dbReference type="Pfam" id="PF00580"/>
    </source>
</evidence>
<keyword evidence="2" id="KW-0378">Hydrolase</keyword>
<name>X1C026_9ZZZZ</name>
<dbReference type="GO" id="GO:0016787">
    <property type="term" value="F:hydrolase activity"/>
    <property type="evidence" value="ECO:0007669"/>
    <property type="project" value="UniProtKB-KW"/>
</dbReference>
<dbReference type="Pfam" id="PF00580">
    <property type="entry name" value="UvrD-helicase"/>
    <property type="match status" value="1"/>
</dbReference>
<dbReference type="GO" id="GO:0004386">
    <property type="term" value="F:helicase activity"/>
    <property type="evidence" value="ECO:0007669"/>
    <property type="project" value="UniProtKB-KW"/>
</dbReference>
<keyword evidence="1" id="KW-0547">Nucleotide-binding</keyword>
<evidence type="ECO:0000256" key="4">
    <source>
        <dbReference type="ARBA" id="ARBA00022840"/>
    </source>
</evidence>
<gene>
    <name evidence="6" type="ORF">S01H4_43652</name>
</gene>
<dbReference type="AlphaFoldDB" id="X1C026"/>
<keyword evidence="4" id="KW-0067">ATP-binding</keyword>
<organism evidence="6">
    <name type="scientific">marine sediment metagenome</name>
    <dbReference type="NCBI Taxonomy" id="412755"/>
    <lineage>
        <taxon>unclassified sequences</taxon>
        <taxon>metagenomes</taxon>
        <taxon>ecological metagenomes</taxon>
    </lineage>
</organism>
<dbReference type="InterPro" id="IPR027417">
    <property type="entry name" value="P-loop_NTPase"/>
</dbReference>